<keyword evidence="1" id="KW-0812">Transmembrane</keyword>
<feature type="transmembrane region" description="Helical" evidence="1">
    <location>
        <begin position="408"/>
        <end position="429"/>
    </location>
</feature>
<evidence type="ECO:0000259" key="2">
    <source>
        <dbReference type="Pfam" id="PF06580"/>
    </source>
</evidence>
<dbReference type="AlphaFoldDB" id="A0A4U9U7G4"/>
<sequence length="639" mass="72625">MKYFLQSAIVLLTGFYIIACSNRSAFLTSAPDSISTAVEQLEEIKLTAHNGDSLKKAWLLLNHSPLVKKDTVLSATVKYNLARLYAMLQQDSANIFIEQALEIIEPTSGNLKYKALIYNGVGNIRSMEAKEREAGFYYNKAAAIVLSDTTTGLSSEAKSAMLLSAAQNNLSTFQYNLAEKMNLAAIPLSESLPAGHIIHQRVYVQMIQTLNALHRPAQDMAPYLHKLEQLHQKYPDKYNISFLYDSKIQYFETTEQQDSLLHYQLLKIAIDEQQSKIVQSTVLLNNLFVNYCNVSAIYVLFKKPAAAAQFLMKAKKLRSHFPKLIFPNNEILFQKSSAELFRLQGKKDEALSVLNTVVQLQKDIYQSENTQAIAEMNALYQLQAKDQSIRLLNENIKINKLQLQQNQLWLAVSSLTLILLAVTLSFLYYRSRQRRIRQAKEKVLLQQQLLRTQMEPHFIFNTLAAVQSFVRLDKKESAIKYLNRFSRLLRSNLELSRENLVPLNEEIDALENYLSLQRMRFEETFTYTIVQPEDQDLSAIMLPPMLIQPYVENAILHGVDLDAGNGQLEILFQVLDDVLYVEITDSGKSTCEPSDRTHRSLSGTISHERIQLLGQKASIKITKRDEGGTLVALTIPITS</sequence>
<dbReference type="Proteomes" id="UP000308196">
    <property type="component" value="Chromosome"/>
</dbReference>
<evidence type="ECO:0000313" key="4">
    <source>
        <dbReference type="Proteomes" id="UP000308196"/>
    </source>
</evidence>
<reference evidence="3 4" key="1">
    <citation type="submission" date="2019-05" db="EMBL/GenBank/DDBJ databases">
        <authorList>
            <consortium name="Pathogen Informatics"/>
        </authorList>
    </citation>
    <scope>NUCLEOTIDE SEQUENCE [LARGE SCALE GENOMIC DNA]</scope>
    <source>
        <strain evidence="3 4">NCTC11429</strain>
    </source>
</reference>
<name>A0A4U9U7G4_9SPHI</name>
<dbReference type="STRING" id="1123265.GCA_000686625_03314"/>
<dbReference type="RefSeq" id="WP_051606898.1">
    <property type="nucleotide sequence ID" value="NZ_LR590484.1"/>
</dbReference>
<dbReference type="InterPro" id="IPR010559">
    <property type="entry name" value="Sig_transdc_His_kin_internal"/>
</dbReference>
<dbReference type="GO" id="GO:0000155">
    <property type="term" value="F:phosphorelay sensor kinase activity"/>
    <property type="evidence" value="ECO:0007669"/>
    <property type="project" value="InterPro"/>
</dbReference>
<evidence type="ECO:0000256" key="1">
    <source>
        <dbReference type="SAM" id="Phobius"/>
    </source>
</evidence>
<gene>
    <name evidence="3" type="primary">ypdA_3</name>
    <name evidence="3" type="ORF">NCTC11429_00295</name>
</gene>
<keyword evidence="1" id="KW-1133">Transmembrane helix</keyword>
<dbReference type="PANTHER" id="PTHR34220">
    <property type="entry name" value="SENSOR HISTIDINE KINASE YPDA"/>
    <property type="match status" value="1"/>
</dbReference>
<dbReference type="Pfam" id="PF06580">
    <property type="entry name" value="His_kinase"/>
    <property type="match status" value="1"/>
</dbReference>
<dbReference type="PANTHER" id="PTHR34220:SF9">
    <property type="entry name" value="SIGNAL TRANSDUCTION HISTIDINE KINASE INTERNAL REGION DOMAIN-CONTAINING PROTEIN"/>
    <property type="match status" value="1"/>
</dbReference>
<feature type="domain" description="Signal transduction histidine kinase internal region" evidence="2">
    <location>
        <begin position="446"/>
        <end position="524"/>
    </location>
</feature>
<dbReference type="EMBL" id="LR590484">
    <property type="protein sequence ID" value="VTR28870.1"/>
    <property type="molecule type" value="Genomic_DNA"/>
</dbReference>
<keyword evidence="1" id="KW-0472">Membrane</keyword>
<dbReference type="Gene3D" id="3.30.565.10">
    <property type="entry name" value="Histidine kinase-like ATPase, C-terminal domain"/>
    <property type="match status" value="1"/>
</dbReference>
<dbReference type="SUPFAM" id="SSF55874">
    <property type="entry name" value="ATPase domain of HSP90 chaperone/DNA topoisomerase II/histidine kinase"/>
    <property type="match status" value="1"/>
</dbReference>
<protein>
    <submittedName>
        <fullName evidence="3">Inner membrane protein ypdA</fullName>
    </submittedName>
</protein>
<proteinExistence type="predicted"/>
<dbReference type="KEGG" id="stha:NCTC11429_00295"/>
<organism evidence="3 4">
    <name type="scientific">Sphingobacterium thalpophilum</name>
    <dbReference type="NCBI Taxonomy" id="259"/>
    <lineage>
        <taxon>Bacteria</taxon>
        <taxon>Pseudomonadati</taxon>
        <taxon>Bacteroidota</taxon>
        <taxon>Sphingobacteriia</taxon>
        <taxon>Sphingobacteriales</taxon>
        <taxon>Sphingobacteriaceae</taxon>
        <taxon>Sphingobacterium</taxon>
    </lineage>
</organism>
<dbReference type="GO" id="GO:0016020">
    <property type="term" value="C:membrane"/>
    <property type="evidence" value="ECO:0007669"/>
    <property type="project" value="InterPro"/>
</dbReference>
<accession>A0A4U9U7G4</accession>
<dbReference type="InterPro" id="IPR036890">
    <property type="entry name" value="HATPase_C_sf"/>
</dbReference>
<dbReference type="InterPro" id="IPR050640">
    <property type="entry name" value="Bact_2-comp_sensor_kinase"/>
</dbReference>
<dbReference type="GeneID" id="78461115"/>
<evidence type="ECO:0000313" key="3">
    <source>
        <dbReference type="EMBL" id="VTR28870.1"/>
    </source>
</evidence>